<accession>A0A839ZSX1</accession>
<comment type="caution">
    <text evidence="2">The sequence shown here is derived from an EMBL/GenBank/DDBJ whole genome shotgun (WGS) entry which is preliminary data.</text>
</comment>
<protein>
    <submittedName>
        <fullName evidence="2">Uncharacterized protein</fullName>
    </submittedName>
</protein>
<name>A0A839ZSX1_9CAUL</name>
<evidence type="ECO:0000256" key="1">
    <source>
        <dbReference type="SAM" id="Phobius"/>
    </source>
</evidence>
<reference evidence="2 3" key="1">
    <citation type="submission" date="2020-08" db="EMBL/GenBank/DDBJ databases">
        <title>Genomic Encyclopedia of Type Strains, Phase IV (KMG-IV): sequencing the most valuable type-strain genomes for metagenomic binning, comparative biology and taxonomic classification.</title>
        <authorList>
            <person name="Goeker M."/>
        </authorList>
    </citation>
    <scope>NUCLEOTIDE SEQUENCE [LARGE SCALE GENOMIC DNA]</scope>
    <source>
        <strain evidence="2 3">DSM 21793</strain>
    </source>
</reference>
<feature type="transmembrane region" description="Helical" evidence="1">
    <location>
        <begin position="6"/>
        <end position="29"/>
    </location>
</feature>
<dbReference type="Proteomes" id="UP000530564">
    <property type="component" value="Unassembled WGS sequence"/>
</dbReference>
<dbReference type="AlphaFoldDB" id="A0A839ZSX1"/>
<evidence type="ECO:0000313" key="3">
    <source>
        <dbReference type="Proteomes" id="UP000530564"/>
    </source>
</evidence>
<gene>
    <name evidence="2" type="ORF">GGQ61_000023</name>
</gene>
<keyword evidence="1" id="KW-0472">Membrane</keyword>
<organism evidence="2 3">
    <name type="scientific">Phenylobacterium haematophilum</name>
    <dbReference type="NCBI Taxonomy" id="98513"/>
    <lineage>
        <taxon>Bacteria</taxon>
        <taxon>Pseudomonadati</taxon>
        <taxon>Pseudomonadota</taxon>
        <taxon>Alphaproteobacteria</taxon>
        <taxon>Caulobacterales</taxon>
        <taxon>Caulobacteraceae</taxon>
        <taxon>Phenylobacterium</taxon>
    </lineage>
</organism>
<dbReference type="EMBL" id="JACIDK010000001">
    <property type="protein sequence ID" value="MBB3889326.1"/>
    <property type="molecule type" value="Genomic_DNA"/>
</dbReference>
<keyword evidence="3" id="KW-1185">Reference proteome</keyword>
<keyword evidence="1" id="KW-1133">Transmembrane helix</keyword>
<proteinExistence type="predicted"/>
<dbReference type="RefSeq" id="WP_183769347.1">
    <property type="nucleotide sequence ID" value="NZ_JACIDK010000001.1"/>
</dbReference>
<keyword evidence="1" id="KW-0812">Transmembrane</keyword>
<sequence>MISPAVLGYLLGLFAVGAVAFIVGLRLGVRSTARPQPSEDEQVAAAFGVLRRHFERCALAELESSGAPLWSPDPARVADLSHGLERDVPALVGRNAAVVRRSPKEPRTYRRLL</sequence>
<evidence type="ECO:0000313" key="2">
    <source>
        <dbReference type="EMBL" id="MBB3889326.1"/>
    </source>
</evidence>